<reference evidence="5 6" key="1">
    <citation type="journal article" date="2019" name="Int. J. Syst. Evol. Microbiol.">
        <title>The Global Catalogue of Microorganisms (GCM) 10K type strain sequencing project: providing services to taxonomists for standard genome sequencing and annotation.</title>
        <authorList>
            <consortium name="The Broad Institute Genomics Platform"/>
            <consortium name="The Broad Institute Genome Sequencing Center for Infectious Disease"/>
            <person name="Wu L."/>
            <person name="Ma J."/>
        </authorList>
    </citation>
    <scope>NUCLEOTIDE SEQUENCE [LARGE SCALE GENOMIC DNA]</scope>
    <source>
        <strain evidence="5 6">CGMCC 1.15824</strain>
    </source>
</reference>
<feature type="domain" description="HTH bat-type" evidence="3">
    <location>
        <begin position="149"/>
        <end position="200"/>
    </location>
</feature>
<dbReference type="Pfam" id="PF04967">
    <property type="entry name" value="HTH_10"/>
    <property type="match status" value="1"/>
</dbReference>
<dbReference type="EMBL" id="JBHSJG010000029">
    <property type="protein sequence ID" value="MFC4987645.1"/>
    <property type="molecule type" value="Genomic_DNA"/>
</dbReference>
<name>A0ABD5QDJ3_9EURY</name>
<sequence length="213" mass="22373">MTTTELRLSGDGIACGGAFEQWPDLECELEPVVAGGIGLLVTAGDRSTIEAALGADPTVPDLEWIAAGEGWALYEVGFAGAFATLFEAVADRRGTVLEAAGRSGAWTVSLRLLRREDAREIYAGLVEAGIEVEVLRLSEPTAAGVPSGLTAEQYEALAAGIEGGYFEIPRRVSLAELADELGISHQALSERFRRAYRTLVSSELGDGAAATMA</sequence>
<feature type="domain" description="Bacterioopsin transcriptional activator GAF and HTH associated" evidence="4">
    <location>
        <begin position="18"/>
        <end position="138"/>
    </location>
</feature>
<evidence type="ECO:0000256" key="2">
    <source>
        <dbReference type="ARBA" id="ARBA00023163"/>
    </source>
</evidence>
<gene>
    <name evidence="5" type="ORF">ACFPFO_07695</name>
</gene>
<dbReference type="Proteomes" id="UP001595925">
    <property type="component" value="Unassembled WGS sequence"/>
</dbReference>
<organism evidence="5 6">
    <name type="scientific">Saliphagus infecundisoli</name>
    <dbReference type="NCBI Taxonomy" id="1849069"/>
    <lineage>
        <taxon>Archaea</taxon>
        <taxon>Methanobacteriati</taxon>
        <taxon>Methanobacteriota</taxon>
        <taxon>Stenosarchaea group</taxon>
        <taxon>Halobacteria</taxon>
        <taxon>Halobacteriales</taxon>
        <taxon>Natrialbaceae</taxon>
        <taxon>Saliphagus</taxon>
    </lineage>
</organism>
<dbReference type="RefSeq" id="WP_224827893.1">
    <property type="nucleotide sequence ID" value="NZ_JAIVEF010000002.1"/>
</dbReference>
<keyword evidence="6" id="KW-1185">Reference proteome</keyword>
<evidence type="ECO:0000256" key="1">
    <source>
        <dbReference type="ARBA" id="ARBA00023015"/>
    </source>
</evidence>
<comment type="caution">
    <text evidence="5">The sequence shown here is derived from an EMBL/GenBank/DDBJ whole genome shotgun (WGS) entry which is preliminary data.</text>
</comment>
<dbReference type="PANTHER" id="PTHR34236">
    <property type="entry name" value="DIMETHYL SULFOXIDE REDUCTASE TRANSCRIPTIONAL ACTIVATOR"/>
    <property type="match status" value="1"/>
</dbReference>
<evidence type="ECO:0000259" key="4">
    <source>
        <dbReference type="Pfam" id="PF15915"/>
    </source>
</evidence>
<dbReference type="InterPro" id="IPR007050">
    <property type="entry name" value="HTH_bacterioopsin"/>
</dbReference>
<keyword evidence="2" id="KW-0804">Transcription</keyword>
<keyword evidence="1" id="KW-0805">Transcription regulation</keyword>
<protein>
    <submittedName>
        <fullName evidence="5">Helix-turn-helix domain-containing protein</fullName>
    </submittedName>
</protein>
<evidence type="ECO:0000259" key="3">
    <source>
        <dbReference type="Pfam" id="PF04967"/>
    </source>
</evidence>
<dbReference type="InterPro" id="IPR031803">
    <property type="entry name" value="BAT_GAF/HTH-assoc"/>
</dbReference>
<accession>A0ABD5QDJ3</accession>
<dbReference type="AlphaFoldDB" id="A0ABD5QDJ3"/>
<proteinExistence type="predicted"/>
<evidence type="ECO:0000313" key="5">
    <source>
        <dbReference type="EMBL" id="MFC4987645.1"/>
    </source>
</evidence>
<evidence type="ECO:0000313" key="6">
    <source>
        <dbReference type="Proteomes" id="UP001595925"/>
    </source>
</evidence>
<dbReference type="PANTHER" id="PTHR34236:SF1">
    <property type="entry name" value="DIMETHYL SULFOXIDE REDUCTASE TRANSCRIPTIONAL ACTIVATOR"/>
    <property type="match status" value="1"/>
</dbReference>
<dbReference type="Pfam" id="PF15915">
    <property type="entry name" value="BAT"/>
    <property type="match status" value="1"/>
</dbReference>